<dbReference type="AlphaFoldDB" id="A0A2V1EDU4"/>
<dbReference type="InterPro" id="IPR038772">
    <property type="entry name" value="Sph/SMPD2-like"/>
</dbReference>
<feature type="domain" description="Jacalin-type lectin" evidence="2">
    <location>
        <begin position="307"/>
        <end position="437"/>
    </location>
</feature>
<dbReference type="GO" id="GO:0046856">
    <property type="term" value="P:phosphatidylinositol dephosphorylation"/>
    <property type="evidence" value="ECO:0007669"/>
    <property type="project" value="InterPro"/>
</dbReference>
<proteinExistence type="predicted"/>
<name>A0A2V1EDU4_9PLEO</name>
<dbReference type="Pfam" id="PF01419">
    <property type="entry name" value="Jacalin"/>
    <property type="match status" value="1"/>
</dbReference>
<keyword evidence="1" id="KW-0732">Signal</keyword>
<dbReference type="GO" id="GO:0016791">
    <property type="term" value="F:phosphatase activity"/>
    <property type="evidence" value="ECO:0007669"/>
    <property type="project" value="InterPro"/>
</dbReference>
<dbReference type="InterPro" id="IPR036404">
    <property type="entry name" value="Jacalin-like_lectin_dom_sf"/>
</dbReference>
<dbReference type="PANTHER" id="PTHR16320">
    <property type="entry name" value="SPHINGOMYELINASE FAMILY MEMBER"/>
    <property type="match status" value="1"/>
</dbReference>
<organism evidence="3 4">
    <name type="scientific">Periconia macrospinosa</name>
    <dbReference type="NCBI Taxonomy" id="97972"/>
    <lineage>
        <taxon>Eukaryota</taxon>
        <taxon>Fungi</taxon>
        <taxon>Dikarya</taxon>
        <taxon>Ascomycota</taxon>
        <taxon>Pezizomycotina</taxon>
        <taxon>Dothideomycetes</taxon>
        <taxon>Pleosporomycetidae</taxon>
        <taxon>Pleosporales</taxon>
        <taxon>Massarineae</taxon>
        <taxon>Periconiaceae</taxon>
        <taxon>Periconia</taxon>
    </lineage>
</organism>
<dbReference type="EMBL" id="KZ805300">
    <property type="protein sequence ID" value="PVI08711.1"/>
    <property type="molecule type" value="Genomic_DNA"/>
</dbReference>
<dbReference type="Gene3D" id="3.60.10.10">
    <property type="entry name" value="Endonuclease/exonuclease/phosphatase"/>
    <property type="match status" value="1"/>
</dbReference>
<dbReference type="GO" id="GO:0004767">
    <property type="term" value="F:sphingomyelin phosphodiesterase activity"/>
    <property type="evidence" value="ECO:0007669"/>
    <property type="project" value="InterPro"/>
</dbReference>
<reference evidence="3 4" key="1">
    <citation type="journal article" date="2018" name="Sci. Rep.">
        <title>Comparative genomics provides insights into the lifestyle and reveals functional heterogeneity of dark septate endophytic fungi.</title>
        <authorList>
            <person name="Knapp D.G."/>
            <person name="Nemeth J.B."/>
            <person name="Barry K."/>
            <person name="Hainaut M."/>
            <person name="Henrissat B."/>
            <person name="Johnson J."/>
            <person name="Kuo A."/>
            <person name="Lim J.H.P."/>
            <person name="Lipzen A."/>
            <person name="Nolan M."/>
            <person name="Ohm R.A."/>
            <person name="Tamas L."/>
            <person name="Grigoriev I.V."/>
            <person name="Spatafora J.W."/>
            <person name="Nagy L.G."/>
            <person name="Kovacs G.M."/>
        </authorList>
    </citation>
    <scope>NUCLEOTIDE SEQUENCE [LARGE SCALE GENOMIC DNA]</scope>
    <source>
        <strain evidence="3 4">DSE2036</strain>
    </source>
</reference>
<evidence type="ECO:0000313" key="3">
    <source>
        <dbReference type="EMBL" id="PVI08711.1"/>
    </source>
</evidence>
<feature type="chain" id="PRO_5016079739" description="Jacalin-type lectin domain-containing protein" evidence="1">
    <location>
        <begin position="18"/>
        <end position="438"/>
    </location>
</feature>
<dbReference type="OrthoDB" id="40902at2759"/>
<dbReference type="InterPro" id="IPR036691">
    <property type="entry name" value="Endo/exonu/phosph_ase_sf"/>
</dbReference>
<keyword evidence="4" id="KW-1185">Reference proteome</keyword>
<dbReference type="GO" id="GO:0005737">
    <property type="term" value="C:cytoplasm"/>
    <property type="evidence" value="ECO:0007669"/>
    <property type="project" value="TreeGrafter"/>
</dbReference>
<sequence>MASLLTALFGLVSLASAQTAGTFNATTFNVAGLPPVLNGNDIPGDKTTNTARIGQLLSQHNIDIVNVQEDFNFHATLYANNDHPYRTATSGGVPFGSGLNTLSNYNWTNFQRVKWNVCSNFDSADCLTPKGFTFMRVTLADGVSLDAFNLHADAGTSAADLKARAANIQQVSDYIKTHSAGNAVLVFGDSNTRYTRADDNPGLFSKENGMTDAWVELAKGGVPPAPGSDALLCSNPSTTTDCEIVDKMWYRGSPAFALNATRFRYAGNMFLQADGNILSDHDPVLVDFEWSKNLQWSIGESFGGVDGTWFNDLDALSAVGAPSVASLTLRGSERLDAISATLSSGTVLSHGGSGGTAATLTLDAGETLKSAVLCRGNRNGKARIFSATITTSKSRTLTAGKATSDCATITAPQGYNMVGFYGHDGDEIDKLGFIYSRA</sequence>
<gene>
    <name evidence="3" type="ORF">DM02DRAFT_608066</name>
</gene>
<dbReference type="PANTHER" id="PTHR16320:SF1">
    <property type="entry name" value="SPHINGOMYELINASE DDB_G0288017"/>
    <property type="match status" value="1"/>
</dbReference>
<dbReference type="CDD" id="cd09615">
    <property type="entry name" value="Jacalin_EEP"/>
    <property type="match status" value="1"/>
</dbReference>
<evidence type="ECO:0000256" key="1">
    <source>
        <dbReference type="SAM" id="SignalP"/>
    </source>
</evidence>
<dbReference type="STRING" id="97972.A0A2V1EDU4"/>
<evidence type="ECO:0000259" key="2">
    <source>
        <dbReference type="SMART" id="SM00915"/>
    </source>
</evidence>
<dbReference type="InterPro" id="IPR000300">
    <property type="entry name" value="IPPc"/>
</dbReference>
<dbReference type="Proteomes" id="UP000244855">
    <property type="component" value="Unassembled WGS sequence"/>
</dbReference>
<dbReference type="Pfam" id="PF22669">
    <property type="entry name" value="Exo_endo_phos2"/>
    <property type="match status" value="1"/>
</dbReference>
<protein>
    <recommendedName>
        <fullName evidence="2">Jacalin-type lectin domain-containing protein</fullName>
    </recommendedName>
</protein>
<dbReference type="Gene3D" id="2.100.10.30">
    <property type="entry name" value="Jacalin-like lectin domain"/>
    <property type="match status" value="1"/>
</dbReference>
<dbReference type="SMART" id="SM00915">
    <property type="entry name" value="Jacalin"/>
    <property type="match status" value="1"/>
</dbReference>
<accession>A0A2V1EDU4</accession>
<dbReference type="InterPro" id="IPR001229">
    <property type="entry name" value="Jacalin-like_lectin_dom"/>
</dbReference>
<dbReference type="SUPFAM" id="SSF56219">
    <property type="entry name" value="DNase I-like"/>
    <property type="match status" value="1"/>
</dbReference>
<feature type="signal peptide" evidence="1">
    <location>
        <begin position="1"/>
        <end position="17"/>
    </location>
</feature>
<dbReference type="SUPFAM" id="SSF51101">
    <property type="entry name" value="Mannose-binding lectins"/>
    <property type="match status" value="1"/>
</dbReference>
<evidence type="ECO:0000313" key="4">
    <source>
        <dbReference type="Proteomes" id="UP000244855"/>
    </source>
</evidence>